<reference evidence="7" key="1">
    <citation type="journal article" name="BMC Genomics">
        <title>Long-read sequencing and de novo genome assembly of marine medaka (Oryzias melastigma).</title>
        <authorList>
            <person name="Liang P."/>
            <person name="Saqib H.S.A."/>
            <person name="Ni X."/>
            <person name="Shen Y."/>
        </authorList>
    </citation>
    <scope>NUCLEOTIDE SEQUENCE</scope>
    <source>
        <strain evidence="7">Bigg-433</strain>
    </source>
</reference>
<dbReference type="GO" id="GO:0016607">
    <property type="term" value="C:nuclear speck"/>
    <property type="evidence" value="ECO:0007669"/>
    <property type="project" value="TreeGrafter"/>
</dbReference>
<feature type="compositionally biased region" description="Polar residues" evidence="5">
    <location>
        <begin position="25"/>
        <end position="37"/>
    </location>
</feature>
<protein>
    <submittedName>
        <fullName evidence="7">AF4/FMR2 family member 2</fullName>
    </submittedName>
</protein>
<dbReference type="PANTHER" id="PTHR10528:SF18">
    <property type="entry name" value="AF4_FMR2 FAMILY MEMBER 2"/>
    <property type="match status" value="1"/>
</dbReference>
<dbReference type="Pfam" id="PF18875">
    <property type="entry name" value="AF4_int"/>
    <property type="match status" value="1"/>
</dbReference>
<dbReference type="InterPro" id="IPR007797">
    <property type="entry name" value="AF4/FMR2"/>
</dbReference>
<dbReference type="GO" id="GO:0043484">
    <property type="term" value="P:regulation of RNA splicing"/>
    <property type="evidence" value="ECO:0007669"/>
    <property type="project" value="TreeGrafter"/>
</dbReference>
<feature type="compositionally biased region" description="Polar residues" evidence="5">
    <location>
        <begin position="341"/>
        <end position="357"/>
    </location>
</feature>
<keyword evidence="4" id="KW-0539">Nucleus</keyword>
<feature type="compositionally biased region" description="Low complexity" evidence="5">
    <location>
        <begin position="114"/>
        <end position="127"/>
    </location>
</feature>
<dbReference type="Pfam" id="PF18876">
    <property type="entry name" value="AFF4_CHD"/>
    <property type="match status" value="1"/>
</dbReference>
<feature type="compositionally biased region" description="Low complexity" evidence="5">
    <location>
        <begin position="1013"/>
        <end position="1028"/>
    </location>
</feature>
<feature type="compositionally biased region" description="Basic and acidic residues" evidence="5">
    <location>
        <begin position="829"/>
        <end position="840"/>
    </location>
</feature>
<dbReference type="EMBL" id="WKFB01000839">
    <property type="protein sequence ID" value="KAF6717376.1"/>
    <property type="molecule type" value="Genomic_DNA"/>
</dbReference>
<feature type="region of interest" description="Disordered" evidence="5">
    <location>
        <begin position="583"/>
        <end position="620"/>
    </location>
</feature>
<dbReference type="AlphaFoldDB" id="A0A834F1G4"/>
<comment type="caution">
    <text evidence="7">The sequence shown here is derived from an EMBL/GenBank/DDBJ whole genome shotgun (WGS) entry which is preliminary data.</text>
</comment>
<dbReference type="Proteomes" id="UP000646548">
    <property type="component" value="Unassembled WGS sequence"/>
</dbReference>
<evidence type="ECO:0000256" key="3">
    <source>
        <dbReference type="ARBA" id="ARBA00022553"/>
    </source>
</evidence>
<dbReference type="PANTHER" id="PTHR10528">
    <property type="entry name" value="AF4/FMR2 FAMILY MEMBER"/>
    <property type="match status" value="1"/>
</dbReference>
<evidence type="ECO:0000256" key="4">
    <source>
        <dbReference type="ARBA" id="ARBA00023242"/>
    </source>
</evidence>
<organism evidence="7 8">
    <name type="scientific">Oryzias melastigma</name>
    <name type="common">Marine medaka</name>
    <dbReference type="NCBI Taxonomy" id="30732"/>
    <lineage>
        <taxon>Eukaryota</taxon>
        <taxon>Metazoa</taxon>
        <taxon>Chordata</taxon>
        <taxon>Craniata</taxon>
        <taxon>Vertebrata</taxon>
        <taxon>Euteleostomi</taxon>
        <taxon>Actinopterygii</taxon>
        <taxon>Neopterygii</taxon>
        <taxon>Teleostei</taxon>
        <taxon>Neoteleostei</taxon>
        <taxon>Acanthomorphata</taxon>
        <taxon>Ovalentaria</taxon>
        <taxon>Atherinomorphae</taxon>
        <taxon>Beloniformes</taxon>
        <taxon>Adrianichthyidae</taxon>
        <taxon>Oryziinae</taxon>
        <taxon>Oryzias</taxon>
    </lineage>
</organism>
<comment type="subcellular location">
    <subcellularLocation>
        <location evidence="1">Nucleus</location>
    </subcellularLocation>
</comment>
<feature type="compositionally biased region" description="Basic and acidic residues" evidence="5">
    <location>
        <begin position="587"/>
        <end position="620"/>
    </location>
</feature>
<keyword evidence="3" id="KW-0597">Phosphoprotein</keyword>
<dbReference type="InterPro" id="IPR043639">
    <property type="entry name" value="AF4_int"/>
</dbReference>
<accession>A0A834F1G4</accession>
<evidence type="ECO:0000256" key="5">
    <source>
        <dbReference type="SAM" id="MobiDB-lite"/>
    </source>
</evidence>
<feature type="compositionally biased region" description="Basic and acidic residues" evidence="5">
    <location>
        <begin position="273"/>
        <end position="290"/>
    </location>
</feature>
<feature type="region of interest" description="Disordered" evidence="5">
    <location>
        <begin position="997"/>
        <end position="1043"/>
    </location>
</feature>
<feature type="domain" description="AF4/FMR2 C-terminal homology" evidence="6">
    <location>
        <begin position="857"/>
        <end position="1121"/>
    </location>
</feature>
<evidence type="ECO:0000259" key="6">
    <source>
        <dbReference type="Pfam" id="PF18876"/>
    </source>
</evidence>
<feature type="compositionally biased region" description="Polar residues" evidence="5">
    <location>
        <begin position="997"/>
        <end position="1011"/>
    </location>
</feature>
<feature type="compositionally biased region" description="Gly residues" evidence="5">
    <location>
        <begin position="1029"/>
        <end position="1039"/>
    </location>
</feature>
<evidence type="ECO:0000313" key="8">
    <source>
        <dbReference type="Proteomes" id="UP000646548"/>
    </source>
</evidence>
<dbReference type="InterPro" id="IPR043640">
    <property type="entry name" value="AF4/FMR2_CHD"/>
</dbReference>
<feature type="region of interest" description="Disordered" evidence="5">
    <location>
        <begin position="734"/>
        <end position="849"/>
    </location>
</feature>
<feature type="compositionally biased region" description="Polar residues" evidence="5">
    <location>
        <begin position="232"/>
        <end position="243"/>
    </location>
</feature>
<evidence type="ECO:0000256" key="2">
    <source>
        <dbReference type="ARBA" id="ARBA00007354"/>
    </source>
</evidence>
<feature type="compositionally biased region" description="Polar residues" evidence="5">
    <location>
        <begin position="316"/>
        <end position="328"/>
    </location>
</feature>
<feature type="compositionally biased region" description="Acidic residues" evidence="5">
    <location>
        <begin position="169"/>
        <end position="179"/>
    </location>
</feature>
<feature type="region of interest" description="Disordered" evidence="5">
    <location>
        <begin position="654"/>
        <end position="722"/>
    </location>
</feature>
<feature type="compositionally biased region" description="Basic and acidic residues" evidence="5">
    <location>
        <begin position="129"/>
        <end position="138"/>
    </location>
</feature>
<sequence>MDGQDQTPMDSPQLKPPLVAAEGFNNGQPFSGTSGNAKNKLPKLSLSHTEEVSLPNDSSCVEEILREMTHSWPPPLTAIHTPGKADQTKFPIPNKEAQHVTSSYNTQKRCPVSANKPAAKAPTAPQKSMLEDDLKISSDEEEVEQVSDKNKARGTTASGGSGSSSESESSSESDTDESESSSSDSEYNQASRTNTPEPEPPSTNKWQLDSWLNKVQAQTKPLPPPQQEHRGTGSSSQDSQPFSPRSEAAGAGTAAKSKPSGSSSVPVPAAPVVEHKDTRATFCSGREKAKAKINQKASGESQRSKIRLSPGLLSGQEVTTPRRTTTGKKQPVGRVERSASGEDNQNQTWSRANQHSIRTPRGRGANLPVGKLAPRKEPRSATNPNNNATTPPAALQPSAAPAPAVTVNQDKKKHRGPSTRITPKSREFIETDSSSSSSECQSDAEEAVKIPALPAQTTRSAINTQTLSSTHMHTALLPCPGSANTVGTFGRTGFRVKDGSSLTTNGSSSVSSSSSSLSISTISSSFGISVPDPGGTGGQSKAEPLSPSNVGQEVAPSPLREYHEIQSLWVKIDLSLLSRVPGQGVGERSRVGIAERDESEGRDRERLKPNKGERQVEENERLVLLREGQADRDDRDRFGFAERDRTRDREKICQGLGILDNPSAQEHGNPRPSGRGEAAEGGAKNRRQSTANTPLPVEKHASKSKRKHKLDHGESSVRGSKKARLDKDCLLLPPCISPIHNHKNSSTDSFNRKQTRRHDDKMLPPLLSPLSDEPPRKTTCDSSAPISQEGGAPGRLPCSSAPTSSSCHRHKRGEGKASSHVRNGIEMNSHGDKLCGEGHHANSQSDSEVWLEPTMDSTEPRRPKLSFTDTVRGADYYMQEAKRLKHKADALMDKFGKAVNYADGALSFIECGNAMERDPLEAKSPYTMYSETVELIRYAMRLKNFTSHSATVLEKRLAVLCNRCQSLLYLRMFHLKKDHAVKYSRSLMEYFKNSAKSSHQAPSPWRTNGKVNGTPSPLSLSPSPASSGGATGGGGGASGSSGSVAIPQRIHHMAASHVNITNNILRSYEHWETADRLATDSHDFFQELDAVMEPLSQQSSMTELVRYVRQGLHWLRIEAHLL</sequence>
<dbReference type="Pfam" id="PF05110">
    <property type="entry name" value="AF-4"/>
    <property type="match status" value="1"/>
</dbReference>
<proteinExistence type="inferred from homology"/>
<feature type="compositionally biased region" description="Polar residues" evidence="5">
    <location>
        <begin position="99"/>
        <end position="108"/>
    </location>
</feature>
<evidence type="ECO:0000256" key="1">
    <source>
        <dbReference type="ARBA" id="ARBA00004123"/>
    </source>
</evidence>
<feature type="region of interest" description="Disordered" evidence="5">
    <location>
        <begin position="72"/>
        <end position="445"/>
    </location>
</feature>
<feature type="region of interest" description="Disordered" evidence="5">
    <location>
        <begin position="528"/>
        <end position="555"/>
    </location>
</feature>
<feature type="compositionally biased region" description="Low complexity" evidence="5">
    <location>
        <begin position="499"/>
        <end position="516"/>
    </location>
</feature>
<dbReference type="GO" id="GO:0002151">
    <property type="term" value="F:G-quadruplex RNA binding"/>
    <property type="evidence" value="ECO:0007669"/>
    <property type="project" value="TreeGrafter"/>
</dbReference>
<feature type="compositionally biased region" description="Polar residues" evidence="5">
    <location>
        <begin position="1"/>
        <end position="10"/>
    </location>
</feature>
<evidence type="ECO:0000313" key="7">
    <source>
        <dbReference type="EMBL" id="KAF6717376.1"/>
    </source>
</evidence>
<feature type="compositionally biased region" description="Low complexity" evidence="5">
    <location>
        <begin position="248"/>
        <end position="272"/>
    </location>
</feature>
<comment type="similarity">
    <text evidence="2">Belongs to the AF4 family.</text>
</comment>
<feature type="region of interest" description="Disordered" evidence="5">
    <location>
        <begin position="1"/>
        <end position="56"/>
    </location>
</feature>
<feature type="compositionally biased region" description="Low complexity" evidence="5">
    <location>
        <begin position="381"/>
        <end position="404"/>
    </location>
</feature>
<name>A0A834F1G4_ORYME</name>
<gene>
    <name evidence="7" type="ORF">FQA47_015559</name>
</gene>
<feature type="region of interest" description="Disordered" evidence="5">
    <location>
        <begin position="497"/>
        <end position="516"/>
    </location>
</feature>